<evidence type="ECO:0000313" key="2">
    <source>
        <dbReference type="EMBL" id="GEO88891.1"/>
    </source>
</evidence>
<evidence type="ECO:0000313" key="3">
    <source>
        <dbReference type="Proteomes" id="UP000321769"/>
    </source>
</evidence>
<feature type="region of interest" description="Disordered" evidence="1">
    <location>
        <begin position="42"/>
        <end position="77"/>
    </location>
</feature>
<reference evidence="2 3" key="1">
    <citation type="submission" date="2019-07" db="EMBL/GenBank/DDBJ databases">
        <title>Whole genome shotgun sequence of Aeromicrobium flavum NBRC 107625.</title>
        <authorList>
            <person name="Hosoyama A."/>
            <person name="Uohara A."/>
            <person name="Ohji S."/>
            <person name="Ichikawa N."/>
        </authorList>
    </citation>
    <scope>NUCLEOTIDE SEQUENCE [LARGE SCALE GENOMIC DNA]</scope>
    <source>
        <strain evidence="2 3">NBRC 107625</strain>
    </source>
</reference>
<organism evidence="2 3">
    <name type="scientific">Aeromicrobium flavum</name>
    <dbReference type="NCBI Taxonomy" id="416568"/>
    <lineage>
        <taxon>Bacteria</taxon>
        <taxon>Bacillati</taxon>
        <taxon>Actinomycetota</taxon>
        <taxon>Actinomycetes</taxon>
        <taxon>Propionibacteriales</taxon>
        <taxon>Nocardioidaceae</taxon>
        <taxon>Aeromicrobium</taxon>
    </lineage>
</organism>
<evidence type="ECO:0000256" key="1">
    <source>
        <dbReference type="SAM" id="MobiDB-lite"/>
    </source>
</evidence>
<dbReference type="AlphaFoldDB" id="A0A512HTW0"/>
<gene>
    <name evidence="2" type="ORF">AFL01nite_12180</name>
</gene>
<proteinExistence type="predicted"/>
<dbReference type="EMBL" id="BJZQ01000004">
    <property type="protein sequence ID" value="GEO88891.1"/>
    <property type="molecule type" value="Genomic_DNA"/>
</dbReference>
<protein>
    <submittedName>
        <fullName evidence="2">Uncharacterized protein</fullName>
    </submittedName>
</protein>
<name>A0A512HTW0_9ACTN</name>
<keyword evidence="3" id="KW-1185">Reference proteome</keyword>
<sequence>MTPDGRTYGPLADDLKAAVPYLVSVHGDHGGFGYTESDLVFAEPPADLGPDDPGPSEYVENSPKTVPRLRRGWQDAD</sequence>
<comment type="caution">
    <text evidence="2">The sequence shown here is derived from an EMBL/GenBank/DDBJ whole genome shotgun (WGS) entry which is preliminary data.</text>
</comment>
<accession>A0A512HTW0</accession>
<dbReference type="Proteomes" id="UP000321769">
    <property type="component" value="Unassembled WGS sequence"/>
</dbReference>